<gene>
    <name evidence="2" type="ORF">BROSI_A1730</name>
</gene>
<dbReference type="InterPro" id="IPR050742">
    <property type="entry name" value="Helicase_Restrict-Modif_Enz"/>
</dbReference>
<accession>A0ABQ0JX15</accession>
<comment type="caution">
    <text evidence="2">The sequence shown here is derived from an EMBL/GenBank/DDBJ whole genome shotgun (WGS) entry which is preliminary data.</text>
</comment>
<dbReference type="SUPFAM" id="SSF52540">
    <property type="entry name" value="P-loop containing nucleoside triphosphate hydrolases"/>
    <property type="match status" value="1"/>
</dbReference>
<dbReference type="PANTHER" id="PTHR47396">
    <property type="entry name" value="TYPE I RESTRICTION ENZYME ECOKI R PROTEIN"/>
    <property type="match status" value="1"/>
</dbReference>
<organism evidence="2 3">
    <name type="scientific">Candidatus Brocadia sinica JPN1</name>
    <dbReference type="NCBI Taxonomy" id="1197129"/>
    <lineage>
        <taxon>Bacteria</taxon>
        <taxon>Pseudomonadati</taxon>
        <taxon>Planctomycetota</taxon>
        <taxon>Candidatus Brocadiia</taxon>
        <taxon>Candidatus Brocadiales</taxon>
        <taxon>Candidatus Brocadiaceae</taxon>
        <taxon>Candidatus Brocadia</taxon>
    </lineage>
</organism>
<keyword evidence="3" id="KW-1185">Reference proteome</keyword>
<dbReference type="InterPro" id="IPR027417">
    <property type="entry name" value="P-loop_NTPase"/>
</dbReference>
<dbReference type="InterPro" id="IPR006935">
    <property type="entry name" value="Helicase/UvrB_N"/>
</dbReference>
<name>A0ABQ0JX15_9BACT</name>
<feature type="domain" description="Helicase/UvrB N-terminal" evidence="1">
    <location>
        <begin position="79"/>
        <end position="255"/>
    </location>
</feature>
<dbReference type="Gene3D" id="3.40.50.300">
    <property type="entry name" value="P-loop containing nucleotide triphosphate hydrolases"/>
    <property type="match status" value="2"/>
</dbReference>
<dbReference type="PANTHER" id="PTHR47396:SF1">
    <property type="entry name" value="ATP-DEPENDENT HELICASE IRC3-RELATED"/>
    <property type="match status" value="1"/>
</dbReference>
<dbReference type="Proteomes" id="UP000032309">
    <property type="component" value="Unassembled WGS sequence"/>
</dbReference>
<protein>
    <recommendedName>
        <fullName evidence="1">Helicase/UvrB N-terminal domain-containing protein</fullName>
    </recommendedName>
</protein>
<reference evidence="3" key="1">
    <citation type="journal article" date="2015" name="Genome Announc.">
        <title>Draft Genome Sequence of an Anaerobic Ammonium-Oxidizing Bacterium, "Candidatus Brocadia sinica".</title>
        <authorList>
            <person name="Oshiki M."/>
            <person name="Shinyako-Hata K."/>
            <person name="Satoh H."/>
            <person name="Okabe S."/>
        </authorList>
    </citation>
    <scope>NUCLEOTIDE SEQUENCE [LARGE SCALE GENOMIC DNA]</scope>
    <source>
        <strain evidence="3">JPN1</strain>
    </source>
</reference>
<dbReference type="RefSeq" id="WP_052563280.1">
    <property type="nucleotide sequence ID" value="NZ_BAFN01000001.1"/>
</dbReference>
<evidence type="ECO:0000259" key="1">
    <source>
        <dbReference type="Pfam" id="PF04851"/>
    </source>
</evidence>
<sequence>MNRVAIAIKNRLSLRPPQADSLNILAELTDKLTLKKHTPNPLSRGEHKSPLLGGDSGVGSFLQQELEKVKSAYPTCVDFERNFPSICFSLATGVGKTRLMGAFVAYSYLSKGIKHYFVLAPNITIYNKLIEDFSNPNCPKYVFQGIEEFVHNQPRIITGDNYSYNVLRQKKMFVSDIHINIFNISKINAETKGGKLPRVKRLSEYLGDSYFNYLSSLDDLVLLMDESHHYRADRGMQVINELNPILGLELTATPQVERSGGAIKFKNVVFEYSLAKAIQDGFVKEPAVATRKDFYPSQYSNDELDRIKLEDGIRIHEDTKVALDIYARDNKVKPVKPFVLVVAQDTTHAGKLKHLIISDAFFEGYYADKVMEIHSSQTGTEKEENIAQLISLEKPENKIEIVIHVNMLKEGWDVTNLYTIIPLRTATSMTLREQTIGRGLRLPYGKRTGIDKVDKLTIVAHDKFQEIIDAANQPDSIIKRQNIIEIDPQEIIGQKEVITSISNIEQKFEEEQKKIKLIAEPESQQKAQINLELRKTILSTLPELNNAVTNVNELTKSEIKRIAVEKIKQNIFSSPQKNLFAAEMIKEVEAAYETVVHDFVQNIIEIPRITIQQSNEVRSGFKDFDLDTRSLNYQPVSEEILVKKLREQENSVDIISGKGRGIHDSPENIVVNELMNYPKIDYDEQSDLLFRLTGQAIEKFRMHLDDDKLMNVVQYNKKEIGGYIYAQLMQHFYFEAPSYEKPLVRPFTRIEEHNFSKYTKDSIHHFTETITPTNAIPNKVFSGFRKAYHNLYKFDFKTEKDFSVILEQDRAVIKWLRPASNQFRIMR</sequence>
<evidence type="ECO:0000313" key="3">
    <source>
        <dbReference type="Proteomes" id="UP000032309"/>
    </source>
</evidence>
<proteinExistence type="predicted"/>
<evidence type="ECO:0000313" key="2">
    <source>
        <dbReference type="EMBL" id="GAN33213.1"/>
    </source>
</evidence>
<dbReference type="EMBL" id="BAFN01000001">
    <property type="protein sequence ID" value="GAN33213.1"/>
    <property type="molecule type" value="Genomic_DNA"/>
</dbReference>
<dbReference type="Pfam" id="PF04851">
    <property type="entry name" value="ResIII"/>
    <property type="match status" value="1"/>
</dbReference>